<feature type="domain" description="Integrase catalytic" evidence="1">
    <location>
        <begin position="5"/>
        <end position="157"/>
    </location>
</feature>
<proteinExistence type="predicted"/>
<dbReference type="PANTHER" id="PTHR37984">
    <property type="entry name" value="PROTEIN CBG26694"/>
    <property type="match status" value="1"/>
</dbReference>
<keyword evidence="3" id="KW-1185">Reference proteome</keyword>
<dbReference type="SUPFAM" id="SSF53098">
    <property type="entry name" value="Ribonuclease H-like"/>
    <property type="match status" value="1"/>
</dbReference>
<dbReference type="Proteomes" id="UP000762676">
    <property type="component" value="Unassembled WGS sequence"/>
</dbReference>
<comment type="caution">
    <text evidence="2">The sequence shown here is derived from an EMBL/GenBank/DDBJ whole genome shotgun (WGS) entry which is preliminary data.</text>
</comment>
<dbReference type="AlphaFoldDB" id="A0AAV4FTZ7"/>
<dbReference type="FunFam" id="3.30.420.10:FF:000063">
    <property type="entry name" value="Retrovirus-related Pol polyprotein from transposon 297-like Protein"/>
    <property type="match status" value="1"/>
</dbReference>
<sequence>MPTEIPGRPYQKVGSDLFEIKGQFFIVIIDYYSKNIDIERLTNPSTNSVIKALKRCFSTHGVPLTLVPDNELSNFGTDWNFCHITSSPRFPQSNGPAESAVKIAKRIMKQSDPLLALMVYRSTPVASIGVSSSELALGRKIRTTLPMLPSKLEPRTKDQTEIKQLISDHQQTVKKNFDQSHGARHLLELQSNLSETITEDK</sequence>
<dbReference type="GO" id="GO:0015074">
    <property type="term" value="P:DNA integration"/>
    <property type="evidence" value="ECO:0007669"/>
    <property type="project" value="InterPro"/>
</dbReference>
<evidence type="ECO:0000313" key="3">
    <source>
        <dbReference type="Proteomes" id="UP000762676"/>
    </source>
</evidence>
<gene>
    <name evidence="2" type="ORF">ElyMa_000464800</name>
</gene>
<accession>A0AAV4FTZ7</accession>
<dbReference type="InterPro" id="IPR012337">
    <property type="entry name" value="RNaseH-like_sf"/>
</dbReference>
<reference evidence="2 3" key="1">
    <citation type="journal article" date="2021" name="Elife">
        <title>Chloroplast acquisition without the gene transfer in kleptoplastic sea slugs, Plakobranchus ocellatus.</title>
        <authorList>
            <person name="Maeda T."/>
            <person name="Takahashi S."/>
            <person name="Yoshida T."/>
            <person name="Shimamura S."/>
            <person name="Takaki Y."/>
            <person name="Nagai Y."/>
            <person name="Toyoda A."/>
            <person name="Suzuki Y."/>
            <person name="Arimoto A."/>
            <person name="Ishii H."/>
            <person name="Satoh N."/>
            <person name="Nishiyama T."/>
            <person name="Hasebe M."/>
            <person name="Maruyama T."/>
            <person name="Minagawa J."/>
            <person name="Obokata J."/>
            <person name="Shigenobu S."/>
        </authorList>
    </citation>
    <scope>NUCLEOTIDE SEQUENCE [LARGE SCALE GENOMIC DNA]</scope>
</reference>
<dbReference type="InterPro" id="IPR001584">
    <property type="entry name" value="Integrase_cat-core"/>
</dbReference>
<dbReference type="Gene3D" id="3.30.420.10">
    <property type="entry name" value="Ribonuclease H-like superfamily/Ribonuclease H"/>
    <property type="match status" value="1"/>
</dbReference>
<evidence type="ECO:0000259" key="1">
    <source>
        <dbReference type="PROSITE" id="PS50994"/>
    </source>
</evidence>
<organism evidence="2 3">
    <name type="scientific">Elysia marginata</name>
    <dbReference type="NCBI Taxonomy" id="1093978"/>
    <lineage>
        <taxon>Eukaryota</taxon>
        <taxon>Metazoa</taxon>
        <taxon>Spiralia</taxon>
        <taxon>Lophotrochozoa</taxon>
        <taxon>Mollusca</taxon>
        <taxon>Gastropoda</taxon>
        <taxon>Heterobranchia</taxon>
        <taxon>Euthyneura</taxon>
        <taxon>Panpulmonata</taxon>
        <taxon>Sacoglossa</taxon>
        <taxon>Placobranchoidea</taxon>
        <taxon>Plakobranchidae</taxon>
        <taxon>Elysia</taxon>
    </lineage>
</organism>
<dbReference type="EMBL" id="BMAT01000908">
    <property type="protein sequence ID" value="GFR75786.1"/>
    <property type="molecule type" value="Genomic_DNA"/>
</dbReference>
<dbReference type="InterPro" id="IPR050951">
    <property type="entry name" value="Retrovirus_Pol_polyprotein"/>
</dbReference>
<dbReference type="InterPro" id="IPR036397">
    <property type="entry name" value="RNaseH_sf"/>
</dbReference>
<name>A0AAV4FTZ7_9GAST</name>
<evidence type="ECO:0000313" key="2">
    <source>
        <dbReference type="EMBL" id="GFR75786.1"/>
    </source>
</evidence>
<protein>
    <submittedName>
        <fullName evidence="2">Pol polyprotein</fullName>
    </submittedName>
</protein>
<dbReference type="PANTHER" id="PTHR37984:SF5">
    <property type="entry name" value="PROTEIN NYNRIN-LIKE"/>
    <property type="match status" value="1"/>
</dbReference>
<dbReference type="GO" id="GO:0003676">
    <property type="term" value="F:nucleic acid binding"/>
    <property type="evidence" value="ECO:0007669"/>
    <property type="project" value="InterPro"/>
</dbReference>
<dbReference type="PROSITE" id="PS50994">
    <property type="entry name" value="INTEGRASE"/>
    <property type="match status" value="1"/>
</dbReference>